<accession>C5FEU5</accession>
<dbReference type="Proteomes" id="UP000002035">
    <property type="component" value="Unassembled WGS sequence"/>
</dbReference>
<feature type="domain" description="Calcineurin-like phosphoesterase" evidence="2">
    <location>
        <begin position="220"/>
        <end position="467"/>
    </location>
</feature>
<dbReference type="OMA" id="HVNDYCS"/>
<dbReference type="EMBL" id="DS995701">
    <property type="protein sequence ID" value="EEQ28239.1"/>
    <property type="molecule type" value="Genomic_DNA"/>
</dbReference>
<protein>
    <submittedName>
        <fullName evidence="3">Phosphatase DCR2</fullName>
    </submittedName>
</protein>
<dbReference type="RefSeq" id="XP_002851023.1">
    <property type="nucleotide sequence ID" value="XM_002850977.1"/>
</dbReference>
<dbReference type="GeneID" id="9228484"/>
<organism evidence="3 4">
    <name type="scientific">Arthroderma otae (strain ATCC MYA-4605 / CBS 113480)</name>
    <name type="common">Microsporum canis</name>
    <dbReference type="NCBI Taxonomy" id="554155"/>
    <lineage>
        <taxon>Eukaryota</taxon>
        <taxon>Fungi</taxon>
        <taxon>Dikarya</taxon>
        <taxon>Ascomycota</taxon>
        <taxon>Pezizomycotina</taxon>
        <taxon>Eurotiomycetes</taxon>
        <taxon>Eurotiomycetidae</taxon>
        <taxon>Onygenales</taxon>
        <taxon>Arthrodermataceae</taxon>
        <taxon>Microsporum</taxon>
    </lineage>
</organism>
<keyword evidence="1" id="KW-0812">Transmembrane</keyword>
<dbReference type="eggNOG" id="KOG1432">
    <property type="taxonomic scope" value="Eukaryota"/>
</dbReference>
<dbReference type="PANTHER" id="PTHR32440:SF0">
    <property type="entry name" value="PHOSPHATASE DCR2-RELATED"/>
    <property type="match status" value="1"/>
</dbReference>
<dbReference type="STRING" id="554155.C5FEU5"/>
<dbReference type="InterPro" id="IPR004843">
    <property type="entry name" value="Calcineurin-like_PHP"/>
</dbReference>
<name>C5FEU5_ARTOC</name>
<evidence type="ECO:0000313" key="3">
    <source>
        <dbReference type="EMBL" id="EEQ28239.1"/>
    </source>
</evidence>
<dbReference type="VEuPathDB" id="FungiDB:MCYG_01127"/>
<dbReference type="GO" id="GO:0005737">
    <property type="term" value="C:cytoplasm"/>
    <property type="evidence" value="ECO:0007669"/>
    <property type="project" value="TreeGrafter"/>
</dbReference>
<evidence type="ECO:0000256" key="1">
    <source>
        <dbReference type="SAM" id="Phobius"/>
    </source>
</evidence>
<proteinExistence type="predicted"/>
<keyword evidence="1" id="KW-0472">Membrane</keyword>
<sequence length="549" mass="62052">MHPERARGILISWYYLEIRTIIQLGILTVTVIILIIILDSQIRVLPASIHDHLPSHHPGLVLTELTIATCSTLNVFSSCTLDPKIWHRIEKDLYLGQGWTSKAYLHVQRKKGTELLPTDKIVVDLKMGRLDPGAGTDKKWESRPGGIWILRQPHSIDSQKSITSVDVLFGPDAVDPRPNWELKDIPLLLDSKSEARLTIRRGQGGKIEQPVPRIRKDGKFKIMQAADLHLATGLGHCRDPVPKVDEDKCEADPRTLEFIDKLLDEEKPDLVVLSGDQVNGDTAPDTETAIYKFADLFIKHKIPYAAIFGNHDDEGNLDRRSQMALMQHLPYSLSKPGPEEIDGVGNYIVEVLGKGSSSASALTLYLLDTHKYTPDERKYPGYDWLKRSQIKWFRSTAEGLRTAHKKYTHIHMNLAFIHIPLPEYRNTENFFAGNWTEPPTAPTYNSGFKDALVEENVVIVSCGHDHVNDYCMLEKDKNGQPALWMCYGGGAGFGGYGGYNDYVRRIRFFDIDMNEARIMSYKRLEWGRTQERIDETMLVDAGRTVGPGN</sequence>
<evidence type="ECO:0000313" key="4">
    <source>
        <dbReference type="Proteomes" id="UP000002035"/>
    </source>
</evidence>
<dbReference type="CDD" id="cd07383">
    <property type="entry name" value="MPP_Dcr2"/>
    <property type="match status" value="1"/>
</dbReference>
<evidence type="ECO:0000259" key="2">
    <source>
        <dbReference type="Pfam" id="PF00149"/>
    </source>
</evidence>
<dbReference type="HOGENOM" id="CLU_019692_4_1_1"/>
<dbReference type="SUPFAM" id="SSF56300">
    <property type="entry name" value="Metallo-dependent phosphatases"/>
    <property type="match status" value="1"/>
</dbReference>
<dbReference type="OrthoDB" id="783096at2759"/>
<gene>
    <name evidence="3" type="ORF">MCYG_01127</name>
</gene>
<dbReference type="Gene3D" id="3.60.21.10">
    <property type="match status" value="1"/>
</dbReference>
<dbReference type="FunFam" id="3.60.21.10:FF:000054">
    <property type="entry name" value="DCR2p Phosphoesterase"/>
    <property type="match status" value="1"/>
</dbReference>
<feature type="transmembrane region" description="Helical" evidence="1">
    <location>
        <begin position="21"/>
        <end position="38"/>
    </location>
</feature>
<dbReference type="Pfam" id="PF00149">
    <property type="entry name" value="Metallophos"/>
    <property type="match status" value="1"/>
</dbReference>
<reference evidence="4" key="1">
    <citation type="journal article" date="2012" name="MBio">
        <title>Comparative genome analysis of Trichophyton rubrum and related dermatophytes reveals candidate genes involved in infection.</title>
        <authorList>
            <person name="Martinez D.A."/>
            <person name="Oliver B.G."/>
            <person name="Graeser Y."/>
            <person name="Goldberg J.M."/>
            <person name="Li W."/>
            <person name="Martinez-Rossi N.M."/>
            <person name="Monod M."/>
            <person name="Shelest E."/>
            <person name="Barton R.C."/>
            <person name="Birch E."/>
            <person name="Brakhage A.A."/>
            <person name="Chen Z."/>
            <person name="Gurr S.J."/>
            <person name="Heiman D."/>
            <person name="Heitman J."/>
            <person name="Kosti I."/>
            <person name="Rossi A."/>
            <person name="Saif S."/>
            <person name="Samalova M."/>
            <person name="Saunders C.W."/>
            <person name="Shea T."/>
            <person name="Summerbell R.C."/>
            <person name="Xu J."/>
            <person name="Young S."/>
            <person name="Zeng Q."/>
            <person name="Birren B.W."/>
            <person name="Cuomo C.A."/>
            <person name="White T.C."/>
        </authorList>
    </citation>
    <scope>NUCLEOTIDE SEQUENCE [LARGE SCALE GENOMIC DNA]</scope>
    <source>
        <strain evidence="4">ATCC MYA-4605 / CBS 113480</strain>
    </source>
</reference>
<dbReference type="AlphaFoldDB" id="C5FEU5"/>
<dbReference type="InterPro" id="IPR029052">
    <property type="entry name" value="Metallo-depent_PP-like"/>
</dbReference>
<dbReference type="GO" id="GO:0004721">
    <property type="term" value="F:phosphoprotein phosphatase activity"/>
    <property type="evidence" value="ECO:0007669"/>
    <property type="project" value="TreeGrafter"/>
</dbReference>
<dbReference type="PANTHER" id="PTHR32440">
    <property type="entry name" value="PHOSPHATASE DCR2-RELATED-RELATED"/>
    <property type="match status" value="1"/>
</dbReference>
<keyword evidence="1" id="KW-1133">Transmembrane helix</keyword>
<keyword evidence="4" id="KW-1185">Reference proteome</keyword>